<evidence type="ECO:0000259" key="2">
    <source>
        <dbReference type="Pfam" id="PF02120"/>
    </source>
</evidence>
<keyword evidence="3" id="KW-0966">Cell projection</keyword>
<gene>
    <name evidence="3" type="ORF">DVH29_12440</name>
</gene>
<feature type="compositionally biased region" description="Low complexity" evidence="1">
    <location>
        <begin position="239"/>
        <end position="267"/>
    </location>
</feature>
<dbReference type="Proteomes" id="UP000253759">
    <property type="component" value="Unassembled WGS sequence"/>
</dbReference>
<keyword evidence="3" id="KW-0282">Flagellum</keyword>
<proteinExistence type="predicted"/>
<dbReference type="Pfam" id="PF02120">
    <property type="entry name" value="Flg_hook"/>
    <property type="match status" value="1"/>
</dbReference>
<evidence type="ECO:0000313" key="3">
    <source>
        <dbReference type="EMBL" id="RDE08237.1"/>
    </source>
</evidence>
<comment type="caution">
    <text evidence="3">The sequence shown here is derived from an EMBL/GenBank/DDBJ whole genome shotgun (WGS) entry which is preliminary data.</text>
</comment>
<dbReference type="PANTHER" id="PTHR37533">
    <property type="entry name" value="FLAGELLAR HOOK-LENGTH CONTROL PROTEIN"/>
    <property type="match status" value="1"/>
</dbReference>
<dbReference type="InterPro" id="IPR052563">
    <property type="entry name" value="FliK"/>
</dbReference>
<dbReference type="Gene3D" id="3.30.750.140">
    <property type="match status" value="1"/>
</dbReference>
<name>A0A369W2P3_9HYPH</name>
<dbReference type="RefSeq" id="WP_147276084.1">
    <property type="nucleotide sequence ID" value="NZ_QQNH01000020.1"/>
</dbReference>
<feature type="domain" description="Flagellar hook-length control protein-like C-terminal" evidence="2">
    <location>
        <begin position="319"/>
        <end position="397"/>
    </location>
</feature>
<dbReference type="CDD" id="cd17470">
    <property type="entry name" value="T3SS_Flik_C"/>
    <property type="match status" value="1"/>
</dbReference>
<dbReference type="OrthoDB" id="7203912at2"/>
<dbReference type="InterPro" id="IPR021136">
    <property type="entry name" value="Flagellar_hook_control-like_C"/>
</dbReference>
<evidence type="ECO:0000256" key="1">
    <source>
        <dbReference type="SAM" id="MobiDB-lite"/>
    </source>
</evidence>
<evidence type="ECO:0000313" key="4">
    <source>
        <dbReference type="Proteomes" id="UP000253759"/>
    </source>
</evidence>
<dbReference type="EMBL" id="QQNH01000020">
    <property type="protein sequence ID" value="RDE08237.1"/>
    <property type="molecule type" value="Genomic_DNA"/>
</dbReference>
<dbReference type="PANTHER" id="PTHR37533:SF2">
    <property type="entry name" value="FLAGELLAR HOOK-LENGTH CONTROL PROTEIN"/>
    <property type="match status" value="1"/>
</dbReference>
<reference evidence="4" key="1">
    <citation type="submission" date="2018-07" db="EMBL/GenBank/DDBJ databases">
        <authorList>
            <person name="Liu B.-T."/>
            <person name="Du Z."/>
        </authorList>
    </citation>
    <scope>NUCLEOTIDE SEQUENCE [LARGE SCALE GENOMIC DNA]</scope>
    <source>
        <strain evidence="4">XYN52</strain>
    </source>
</reference>
<dbReference type="InterPro" id="IPR038610">
    <property type="entry name" value="FliK-like_C_sf"/>
</dbReference>
<sequence length="445" mass="46468">MTNALTLSASPARPAGFSVSFRPAPETPDRAFVDLLDLADGTPAKALGAVSSAPDTTFGTTTSEEDELPELLDALHALFDTLASRLDSDKTLSSADIDELGQMLGRIETLLSAGTSLPASDGDPSLPDRPGLRPGEAFELLSGLAARLAEGLRDAAPELASRLTDLTRQLDAHAATIQTAAAETKASAAITMRHVESETRLNPAAAIDAAATDTVDPETPAPERKTFEPAPASSRSLVGSDASAPAASPSARSGANTTAPAASAATPAELEAPDGLITQPAGPHTQSPGAITAPRPEAALYQRPEVQVNLPHIAAEISRHVHNGTTRFEIRLNPAELGRIDVRMEMDQSGNVIARLAVERSETLDLLQRDQRALMRALADAGMDTARTDLQFSLDQDGRQGFSRDEDGARHAVRFAAPGADAAPSADTAAPVRGYARLDAVNLWV</sequence>
<keyword evidence="4" id="KW-1185">Reference proteome</keyword>
<feature type="region of interest" description="Disordered" evidence="1">
    <location>
        <begin position="210"/>
        <end position="267"/>
    </location>
</feature>
<accession>A0A369W2P3</accession>
<dbReference type="AlphaFoldDB" id="A0A369W2P3"/>
<organism evidence="3 4">
    <name type="scientific">Pelagibacterium lacus</name>
    <dbReference type="NCBI Taxonomy" id="2282655"/>
    <lineage>
        <taxon>Bacteria</taxon>
        <taxon>Pseudomonadati</taxon>
        <taxon>Pseudomonadota</taxon>
        <taxon>Alphaproteobacteria</taxon>
        <taxon>Hyphomicrobiales</taxon>
        <taxon>Devosiaceae</taxon>
        <taxon>Pelagibacterium</taxon>
    </lineage>
</organism>
<feature type="region of interest" description="Disordered" evidence="1">
    <location>
        <begin position="115"/>
        <end position="134"/>
    </location>
</feature>
<protein>
    <submittedName>
        <fullName evidence="3">Flagellar hook-length control protein FliK</fullName>
    </submittedName>
</protein>
<keyword evidence="3" id="KW-0969">Cilium</keyword>